<feature type="region of interest" description="Disordered" evidence="2">
    <location>
        <begin position="457"/>
        <end position="478"/>
    </location>
</feature>
<feature type="coiled-coil region" evidence="1">
    <location>
        <begin position="207"/>
        <end position="241"/>
    </location>
</feature>
<evidence type="ECO:0000259" key="3">
    <source>
        <dbReference type="PROSITE" id="PS51391"/>
    </source>
</evidence>
<dbReference type="PANTHER" id="PTHR15921">
    <property type="entry name" value="PRE-MRNA CLEAVAGE COMPLEX II"/>
    <property type="match status" value="1"/>
</dbReference>
<feature type="compositionally biased region" description="Basic and acidic residues" evidence="2">
    <location>
        <begin position="1171"/>
        <end position="1185"/>
    </location>
</feature>
<dbReference type="CDD" id="cd16982">
    <property type="entry name" value="CID_Pcf11"/>
    <property type="match status" value="1"/>
</dbReference>
<dbReference type="InterPro" id="IPR006569">
    <property type="entry name" value="CID_dom"/>
</dbReference>
<dbReference type="GO" id="GO:0005737">
    <property type="term" value="C:cytoplasm"/>
    <property type="evidence" value="ECO:0007669"/>
    <property type="project" value="TreeGrafter"/>
</dbReference>
<accession>A0AAV6TWA7</accession>
<protein>
    <recommendedName>
        <fullName evidence="3">CID domain-containing protein</fullName>
    </recommendedName>
</protein>
<dbReference type="InterPro" id="IPR047415">
    <property type="entry name" value="Pcf11_CID"/>
</dbReference>
<evidence type="ECO:0000313" key="5">
    <source>
        <dbReference type="Proteomes" id="UP000827092"/>
    </source>
</evidence>
<organism evidence="4 5">
    <name type="scientific">Oedothorax gibbosus</name>
    <dbReference type="NCBI Taxonomy" id="931172"/>
    <lineage>
        <taxon>Eukaryota</taxon>
        <taxon>Metazoa</taxon>
        <taxon>Ecdysozoa</taxon>
        <taxon>Arthropoda</taxon>
        <taxon>Chelicerata</taxon>
        <taxon>Arachnida</taxon>
        <taxon>Araneae</taxon>
        <taxon>Araneomorphae</taxon>
        <taxon>Entelegynae</taxon>
        <taxon>Araneoidea</taxon>
        <taxon>Linyphiidae</taxon>
        <taxon>Erigoninae</taxon>
        <taxon>Oedothorax</taxon>
    </lineage>
</organism>
<keyword evidence="5" id="KW-1185">Reference proteome</keyword>
<feature type="compositionally biased region" description="Basic residues" evidence="2">
    <location>
        <begin position="377"/>
        <end position="392"/>
    </location>
</feature>
<feature type="compositionally biased region" description="Polar residues" evidence="2">
    <location>
        <begin position="327"/>
        <end position="346"/>
    </location>
</feature>
<dbReference type="InterPro" id="IPR008942">
    <property type="entry name" value="ENTH_VHS"/>
</dbReference>
<feature type="domain" description="CID" evidence="3">
    <location>
        <begin position="1"/>
        <end position="129"/>
    </location>
</feature>
<feature type="compositionally biased region" description="Basic and acidic residues" evidence="2">
    <location>
        <begin position="1233"/>
        <end position="1251"/>
    </location>
</feature>
<dbReference type="PANTHER" id="PTHR15921:SF3">
    <property type="entry name" value="PRE-MRNA CLEAVAGE COMPLEX 2 PROTEIN PCF11"/>
    <property type="match status" value="1"/>
</dbReference>
<dbReference type="PROSITE" id="PS51391">
    <property type="entry name" value="CID"/>
    <property type="match status" value="1"/>
</dbReference>
<feature type="region of interest" description="Disordered" evidence="2">
    <location>
        <begin position="948"/>
        <end position="970"/>
    </location>
</feature>
<dbReference type="GO" id="GO:0000993">
    <property type="term" value="F:RNA polymerase II complex binding"/>
    <property type="evidence" value="ECO:0007669"/>
    <property type="project" value="InterPro"/>
</dbReference>
<feature type="compositionally biased region" description="Low complexity" evidence="2">
    <location>
        <begin position="1253"/>
        <end position="1262"/>
    </location>
</feature>
<comment type="caution">
    <text evidence="4">The sequence shown here is derived from an EMBL/GenBank/DDBJ whole genome shotgun (WGS) entry which is preliminary data.</text>
</comment>
<dbReference type="EMBL" id="JAFNEN010000925">
    <property type="protein sequence ID" value="KAG8176024.1"/>
    <property type="molecule type" value="Genomic_DNA"/>
</dbReference>
<dbReference type="Pfam" id="PF11526">
    <property type="entry name" value="Pfc11_Clp1_ID"/>
    <property type="match status" value="1"/>
</dbReference>
<dbReference type="SMART" id="SM00582">
    <property type="entry name" value="RPR"/>
    <property type="match status" value="1"/>
</dbReference>
<evidence type="ECO:0000256" key="2">
    <source>
        <dbReference type="SAM" id="MobiDB-lite"/>
    </source>
</evidence>
<dbReference type="Gene3D" id="1.25.40.90">
    <property type="match status" value="1"/>
</dbReference>
<feature type="region of interest" description="Disordered" evidence="2">
    <location>
        <begin position="326"/>
        <end position="445"/>
    </location>
</feature>
<name>A0AAV6TWA7_9ARAC</name>
<dbReference type="GO" id="GO:0006369">
    <property type="term" value="P:termination of RNA polymerase II transcription"/>
    <property type="evidence" value="ECO:0007669"/>
    <property type="project" value="InterPro"/>
</dbReference>
<reference evidence="4 5" key="1">
    <citation type="journal article" date="2022" name="Nat. Ecol. Evol.">
        <title>A masculinizing supergene underlies an exaggerated male reproductive morph in a spider.</title>
        <authorList>
            <person name="Hendrickx F."/>
            <person name="De Corte Z."/>
            <person name="Sonet G."/>
            <person name="Van Belleghem S.M."/>
            <person name="Kostlbacher S."/>
            <person name="Vangestel C."/>
        </authorList>
    </citation>
    <scope>NUCLEOTIDE SEQUENCE [LARGE SCALE GENOMIC DNA]</scope>
    <source>
        <tissue evidence="4">Whole body</tissue>
    </source>
</reference>
<dbReference type="InterPro" id="IPR045154">
    <property type="entry name" value="PCF11-like"/>
</dbReference>
<feature type="compositionally biased region" description="Basic and acidic residues" evidence="2">
    <location>
        <begin position="423"/>
        <end position="434"/>
    </location>
</feature>
<dbReference type="Proteomes" id="UP000827092">
    <property type="component" value="Unassembled WGS sequence"/>
</dbReference>
<feature type="compositionally biased region" description="Polar residues" evidence="2">
    <location>
        <begin position="462"/>
        <end position="475"/>
    </location>
</feature>
<dbReference type="GO" id="GO:0005849">
    <property type="term" value="C:mRNA cleavage factor complex"/>
    <property type="evidence" value="ECO:0007669"/>
    <property type="project" value="InterPro"/>
</dbReference>
<dbReference type="SUPFAM" id="SSF48464">
    <property type="entry name" value="ENTH/VHS domain"/>
    <property type="match status" value="1"/>
</dbReference>
<feature type="region of interest" description="Disordered" evidence="2">
    <location>
        <begin position="1145"/>
        <end position="1288"/>
    </location>
</feature>
<gene>
    <name evidence="4" type="ORF">JTE90_022861</name>
</gene>
<dbReference type="Pfam" id="PF04818">
    <property type="entry name" value="CID"/>
    <property type="match status" value="1"/>
</dbReference>
<evidence type="ECO:0000313" key="4">
    <source>
        <dbReference type="EMBL" id="KAG8176024.1"/>
    </source>
</evidence>
<keyword evidence="1" id="KW-0175">Coiled coil</keyword>
<evidence type="ECO:0000256" key="1">
    <source>
        <dbReference type="SAM" id="Coils"/>
    </source>
</evidence>
<proteinExistence type="predicted"/>
<dbReference type="GO" id="GO:0003729">
    <property type="term" value="F:mRNA binding"/>
    <property type="evidence" value="ECO:0007669"/>
    <property type="project" value="InterPro"/>
</dbReference>
<dbReference type="GO" id="GO:0031124">
    <property type="term" value="P:mRNA 3'-end processing"/>
    <property type="evidence" value="ECO:0007669"/>
    <property type="project" value="InterPro"/>
</dbReference>
<dbReference type="InterPro" id="IPR021605">
    <property type="entry name" value="Pcf11_Clp1-ID"/>
</dbReference>
<sequence>MSEALAEEYRSSLLDLSYNSKPHINMLTILAEDNVKFAPTIVDTIITHIKSVSPDLKLPGLYLVDSIMKNVGGQYITLFSKHMITIFSSVFEKVEETTRSALYKLRQTWNDILPKNILYGIDVKVNSIDPAWPITAVVAAPPVVMPVSNTVVSPLANKNPIHVNPKFLGGPGTSSQNPDVAKSQEKLAVVNKIEATFKDKDTEMFAMRKKQDEMLKLIEEKKNQLKALEQKKLEMAAKQKNPTVLSTPAPVPAVPQKKFVSHRDPRLKKSMALAHSGGQEKPSATPLQSVVVVPNTKLPTDAINGSISSATPKTKDMNLNAPVAPFHQQSNKSFKGSPKGKNTSNRLGFEYKIPLNKNLKNGKKHSTSPENKLGANAKRHCNKQNLGKPKRTHSQESDSQHAKSQPTKKHKNEPLKSINKGNSETHHSEERAFESNRINPNLLGVEDKDYRHQLRSDEGLQSKETQNAHTTNVRASQEDFNSKKLNSAGMPISLPERNPEKSILPESIELKEVVPKCFVETYRPDIDQNIKQEHTVIEMKCHAIKNEIPDRSYTSVPVVPKTRVLPPATSSIMLDGKTRIIYFVNYRALTIMDNNEPREVTFAGPPRNVHIEGMPHPLLLGFDGRQAEFLTEGKINRVRFGAPSREIYINNFPYEAKFGGPHFTALLEDQKEHKIRIDGPPPQVMISEKPAYDLYEQYINKSVKKESEDLPSAQDVDMRLKPSQMLPECKKDIDWRHVASLPESGPQGSWKNSQNSFETYRDLPGTRNYAPVGTSVTLPMEYMNSSIPMTVKSEHFYPDRNSSMNQPPWPHPGYREGEMNPLNQTMHMQQKPQHIPPNMPWAMKTATTLAPPPSIPLSLNLPTQSSNFNMGGPQMAGMEPRPAFWDPLPPPPMFPGQGIESQTRVPILPNPIPEPVIEQPSIPSLPINVNAIYEKLIAAGILPKKTEEPKSLETEAPSKDSKTTEEVKEEEEIKVPHIRLTPKCLREYNPAGISLLYRGSQCATCGMRFKEIQSEQYSRHLDWHFRMNRREKDGAKKAYSRRMYYEITDWIQFKEIEEAEERMPSYFELQTDDASKNEEQEKVQSVPASACESEKCSVCSDKFQLFWVEDEEEWHLKNAVIHDGEAYHPMCYEDHKKAVELAKKEAEKTEEIVPEPIKEEPQEAMPADQENLIKEEEIKKEKEEESLSEEAPTTATEVKKEPESVEDQPVVEDTTTITEEAKEPTEETAQEMEVDKSESAAETEEVPKEVEPAEVSVPAEVKPNPEGDSVCSPEEVFRPPTPDPRFEVLPPVFKGTELSALCTIM</sequence>
<feature type="compositionally biased region" description="Basic and acidic residues" evidence="2">
    <location>
        <begin position="1145"/>
        <end position="1161"/>
    </location>
</feature>